<dbReference type="InterPro" id="IPR027417">
    <property type="entry name" value="P-loop_NTPase"/>
</dbReference>
<dbReference type="GO" id="GO:0005524">
    <property type="term" value="F:ATP binding"/>
    <property type="evidence" value="ECO:0007669"/>
    <property type="project" value="UniProtKB-KW"/>
</dbReference>
<evidence type="ECO:0000256" key="2">
    <source>
        <dbReference type="ARBA" id="ARBA00022741"/>
    </source>
</evidence>
<accession>A0AAV9YB88</accession>
<comment type="subcellular location">
    <subcellularLocation>
        <location evidence="1">Nucleus</location>
    </subcellularLocation>
</comment>
<keyword evidence="8" id="KW-0539">Nucleus</keyword>
<dbReference type="InterPro" id="IPR014001">
    <property type="entry name" value="Helicase_ATP-bd"/>
</dbReference>
<feature type="coiled-coil region" evidence="9">
    <location>
        <begin position="432"/>
        <end position="463"/>
    </location>
</feature>
<reference evidence="12 13" key="1">
    <citation type="submission" date="2023-10" db="EMBL/GenBank/DDBJ databases">
        <title>Comparative genomics analysis reveals potential genetic determinants of host preference in Cryptosporidium xiaoi.</title>
        <authorList>
            <person name="Xiao L."/>
            <person name="Li J."/>
        </authorList>
    </citation>
    <scope>NUCLEOTIDE SEQUENCE [LARGE SCALE GENOMIC DNA]</scope>
    <source>
        <strain evidence="12 13">52996</strain>
    </source>
</reference>
<evidence type="ECO:0000256" key="6">
    <source>
        <dbReference type="ARBA" id="ARBA00022840"/>
    </source>
</evidence>
<evidence type="ECO:0000256" key="9">
    <source>
        <dbReference type="SAM" id="Coils"/>
    </source>
</evidence>
<proteinExistence type="predicted"/>
<dbReference type="SUPFAM" id="SSF52540">
    <property type="entry name" value="P-loop containing nucleoside triphosphate hydrolases"/>
    <property type="match status" value="1"/>
</dbReference>
<comment type="caution">
    <text evidence="12">The sequence shown here is derived from an EMBL/GenBank/DDBJ whole genome shotgun (WGS) entry which is preliminary data.</text>
</comment>
<dbReference type="PROSITE" id="PS51192">
    <property type="entry name" value="HELICASE_ATP_BIND_1"/>
    <property type="match status" value="1"/>
</dbReference>
<name>A0AAV9YB88_9CRYT</name>
<evidence type="ECO:0000313" key="12">
    <source>
        <dbReference type="EMBL" id="KAK6590896.1"/>
    </source>
</evidence>
<evidence type="ECO:0000313" key="13">
    <source>
        <dbReference type="Proteomes" id="UP001311799"/>
    </source>
</evidence>
<dbReference type="InterPro" id="IPR050474">
    <property type="entry name" value="Hel308_SKI2-like"/>
</dbReference>
<evidence type="ECO:0000259" key="10">
    <source>
        <dbReference type="PROSITE" id="PS51192"/>
    </source>
</evidence>
<keyword evidence="9" id="KW-0175">Coiled coil</keyword>
<dbReference type="CDD" id="cd18026">
    <property type="entry name" value="DEXHc_POLQ-like"/>
    <property type="match status" value="1"/>
</dbReference>
<evidence type="ECO:0000256" key="4">
    <source>
        <dbReference type="ARBA" id="ARBA00022801"/>
    </source>
</evidence>
<keyword evidence="4" id="KW-0378">Hydrolase</keyword>
<dbReference type="EMBL" id="JAWDEY010000002">
    <property type="protein sequence ID" value="KAK6590896.1"/>
    <property type="molecule type" value="Genomic_DNA"/>
</dbReference>
<dbReference type="PROSITE" id="PS51194">
    <property type="entry name" value="HELICASE_CTER"/>
    <property type="match status" value="1"/>
</dbReference>
<sequence>MNGTNDVEMSDLDLSLKLELDMYTNDITEYEVMNDSNDYELDINLIGEIENNEQIMNRLDNEELELENIELYNGNDVFMMDEIRVNSIHNIGLDIRLVKYYCSKGLESLYEWQYECITRPGVLNGKNLVYSAPTSGGKTLVSELLMYKRVLETGRGALVVFPFVSLVSEKRDSYYKVGGDICGLKVSEFHHGSKSPLFETYDIGVATIEKANSIINYYIEHGDLFKRLSVIVVDELHLLGDDQRGYILEVMLTKIRLLSGLFEKNDKNSIQIIGMSATLPNLIDIGNWLDAVVYQSNYRPVPLKEHIVLNGRSYLKPENNYYGEDDNQCVAEKLETSALDGSNEDKLGIINKWKINELYLKYDSKEFNEENIGLSKWKYPQVNMKDLLILGWDSLKRGESVLVFCPTKYSVETTALFYARCLKKSFYEGINLEEMENKAIAYNREIEAKVKQIDKMRMKLVNEIISSSSDSNKKSKYNENLLECIKCGIGYHHSGLSNTERKIVEKGYRNGILSLLTATSTLAAGVNLPSKRVIFRGINIGKTFLTCVDYKQMSGRAGRVGQKSPYGESFILVNYNTENKYHADINIRDSEQIRTAIELLVSDMSPLKSTFYTNINGLTRLILEILAVIRENTDCIRYACEGEISAGKRSILNLIIDSTLMHHQKRFQNRNFSTNKDIRDSNGLLKNALEYLINNGMVVQRSWVGGEKNYAYMLVGEDYILDHLCTNLGRSIVASGLSPSTGCDLNKEMCENMLNTLPNDLTYMAFQVTPIPNKVLEGTEVLTDEGGNQRNKQTSCIMNSPPLHQSQAYYRIDWENLYEIVKNMGTMERQSIVKLGFDLEVIFLASQIKSGNLPPKLNNDINTLVRYQRLYASNILKLLFCGVSVDEITSKYKFLNLRDIQQLYTNSLTFCVSCITFTQCMNYWSLNLVFQSYLKRIQSIVLHDEYYYSSLFSRENALNVDRSIKKLTSSLNGFSNISAIEVKNSYFSIKTLNQFLVVPRKSIVYLINNKLYSGNAHTLQFVSQYVDQIFEDQINRGKKVPFYNKKKSLFNMKNLKTGSYNTNLDIYAENNDNSNIKAKMMDESQIVEEKLLSLLNNSKGCENILSSMNDNEFKITEKLELTLQMDNDDLNQILSTLNQNENIDISDIQGKLEEEIEMEEIDWEERLSLWSASTPSRSFPHNNDNNLQ</sequence>
<dbReference type="Pfam" id="PF21099">
    <property type="entry name" value="POLQ_helical"/>
    <property type="match status" value="1"/>
</dbReference>
<organism evidence="12 13">
    <name type="scientific">Cryptosporidium xiaoi</name>
    <dbReference type="NCBI Taxonomy" id="659607"/>
    <lineage>
        <taxon>Eukaryota</taxon>
        <taxon>Sar</taxon>
        <taxon>Alveolata</taxon>
        <taxon>Apicomplexa</taxon>
        <taxon>Conoidasida</taxon>
        <taxon>Coccidia</taxon>
        <taxon>Eucoccidiorida</taxon>
        <taxon>Eimeriorina</taxon>
        <taxon>Cryptosporidiidae</taxon>
        <taxon>Cryptosporidium</taxon>
    </lineage>
</organism>
<evidence type="ECO:0000256" key="3">
    <source>
        <dbReference type="ARBA" id="ARBA00022763"/>
    </source>
</evidence>
<protein>
    <submittedName>
        <fullName evidence="12">DEXDc+HELICc</fullName>
    </submittedName>
</protein>
<dbReference type="FunFam" id="3.40.50.300:FF:000813">
    <property type="entry name" value="helicase POLQ-like isoform X1"/>
    <property type="match status" value="1"/>
</dbReference>
<gene>
    <name evidence="12" type="ORF">RS030_111965</name>
</gene>
<evidence type="ECO:0000256" key="1">
    <source>
        <dbReference type="ARBA" id="ARBA00004123"/>
    </source>
</evidence>
<dbReference type="GO" id="GO:0004386">
    <property type="term" value="F:helicase activity"/>
    <property type="evidence" value="ECO:0007669"/>
    <property type="project" value="UniProtKB-KW"/>
</dbReference>
<keyword evidence="13" id="KW-1185">Reference proteome</keyword>
<dbReference type="Pfam" id="PF00270">
    <property type="entry name" value="DEAD"/>
    <property type="match status" value="1"/>
</dbReference>
<keyword evidence="6" id="KW-0067">ATP-binding</keyword>
<feature type="domain" description="Helicase C-terminal" evidence="11">
    <location>
        <begin position="452"/>
        <end position="608"/>
    </location>
</feature>
<dbReference type="PANTHER" id="PTHR47961:SF6">
    <property type="entry name" value="DNA-DIRECTED DNA POLYMERASE"/>
    <property type="match status" value="1"/>
</dbReference>
<keyword evidence="5" id="KW-0347">Helicase</keyword>
<dbReference type="Gene3D" id="3.40.50.300">
    <property type="entry name" value="P-loop containing nucleotide triphosphate hydrolases"/>
    <property type="match status" value="2"/>
</dbReference>
<dbReference type="SMART" id="SM00487">
    <property type="entry name" value="DEXDc"/>
    <property type="match status" value="1"/>
</dbReference>
<dbReference type="Pfam" id="PF00271">
    <property type="entry name" value="Helicase_C"/>
    <property type="match status" value="1"/>
</dbReference>
<dbReference type="GO" id="GO:0005634">
    <property type="term" value="C:nucleus"/>
    <property type="evidence" value="ECO:0007669"/>
    <property type="project" value="UniProtKB-SubCell"/>
</dbReference>
<evidence type="ECO:0000256" key="5">
    <source>
        <dbReference type="ARBA" id="ARBA00022806"/>
    </source>
</evidence>
<keyword evidence="7" id="KW-0234">DNA repair</keyword>
<evidence type="ECO:0000259" key="11">
    <source>
        <dbReference type="PROSITE" id="PS51194"/>
    </source>
</evidence>
<dbReference type="AlphaFoldDB" id="A0AAV9YB88"/>
<dbReference type="GO" id="GO:0016787">
    <property type="term" value="F:hydrolase activity"/>
    <property type="evidence" value="ECO:0007669"/>
    <property type="project" value="UniProtKB-KW"/>
</dbReference>
<keyword evidence="3" id="KW-0227">DNA damage</keyword>
<feature type="domain" description="Helicase ATP-binding" evidence="10">
    <location>
        <begin position="119"/>
        <end position="297"/>
    </location>
</feature>
<dbReference type="Proteomes" id="UP001311799">
    <property type="component" value="Unassembled WGS sequence"/>
</dbReference>
<evidence type="ECO:0000256" key="7">
    <source>
        <dbReference type="ARBA" id="ARBA00023204"/>
    </source>
</evidence>
<dbReference type="InterPro" id="IPR001650">
    <property type="entry name" value="Helicase_C-like"/>
</dbReference>
<dbReference type="InterPro" id="IPR011545">
    <property type="entry name" value="DEAD/DEAH_box_helicase_dom"/>
</dbReference>
<dbReference type="SMART" id="SM00490">
    <property type="entry name" value="HELICc"/>
    <property type="match status" value="1"/>
</dbReference>
<dbReference type="PANTHER" id="PTHR47961">
    <property type="entry name" value="DNA POLYMERASE THETA, PUTATIVE (AFU_ORTHOLOGUE AFUA_1G05260)-RELATED"/>
    <property type="match status" value="1"/>
</dbReference>
<keyword evidence="2" id="KW-0547">Nucleotide-binding</keyword>
<evidence type="ECO:0000256" key="8">
    <source>
        <dbReference type="ARBA" id="ARBA00023242"/>
    </source>
</evidence>
<dbReference type="GO" id="GO:0003676">
    <property type="term" value="F:nucleic acid binding"/>
    <property type="evidence" value="ECO:0007669"/>
    <property type="project" value="InterPro"/>
</dbReference>
<dbReference type="InterPro" id="IPR048960">
    <property type="entry name" value="POLQ-like_helical"/>
</dbReference>
<dbReference type="GO" id="GO:0006281">
    <property type="term" value="P:DNA repair"/>
    <property type="evidence" value="ECO:0007669"/>
    <property type="project" value="UniProtKB-KW"/>
</dbReference>